<protein>
    <recommendedName>
        <fullName evidence="1">Nucleotide modification associated domain-containing protein</fullName>
    </recommendedName>
</protein>
<sequence>MNQALMIKVGANIKDNKGLSPIFNDDTYEYIPSLLEPDFNTSKHHNHRHYSNMLCQNKNLQDMHMSSFVNEGTGHVDPEFYTFTYGETRKPYINLLKKLRDGDLLVFLITLQKYLLKQDNFILTGNPQLFVFGFFTIQDWQKNLCEFDGDLSNFNLNNFEKTCNEHIIYSSKHIKTPDNKKLFLIQGQKNNSVLFKHPLKISQEEKILNKYVKNWGIEQVNKSLQAHWCKNFETVKSELFKHGQENRWVEWAIP</sequence>
<evidence type="ECO:0000313" key="3">
    <source>
        <dbReference type="Proteomes" id="UP000253934"/>
    </source>
</evidence>
<dbReference type="InterPro" id="IPR041135">
    <property type="entry name" value="Nmad3"/>
</dbReference>
<evidence type="ECO:0000259" key="1">
    <source>
        <dbReference type="Pfam" id="PF18754"/>
    </source>
</evidence>
<dbReference type="AlphaFoldDB" id="A0A369KRZ0"/>
<dbReference type="RefSeq" id="WP_338635213.1">
    <property type="nucleotide sequence ID" value="NZ_CP146516.1"/>
</dbReference>
<reference evidence="2" key="1">
    <citation type="submission" date="2018-04" db="EMBL/GenBank/DDBJ databases">
        <title>Draft genome sequence of the Candidatus Spirobacillus cienkowskii, a pathogen of freshwater Daphnia species, reconstructed from hemolymph metagenomic reads.</title>
        <authorList>
            <person name="Bresciani L."/>
            <person name="Lemos L.N."/>
            <person name="Wale N."/>
            <person name="Lin J.Y."/>
            <person name="Fernandes G.R."/>
            <person name="Duffy M.A."/>
            <person name="Rodrigues J.M."/>
        </authorList>
    </citation>
    <scope>NUCLEOTIDE SEQUENCE [LARGE SCALE GENOMIC DNA]</scope>
    <source>
        <strain evidence="2">Binning01</strain>
    </source>
</reference>
<accession>A0A369KRZ0</accession>
<organism evidence="2 3">
    <name type="scientific">Spirobacillus cienkowskii</name>
    <dbReference type="NCBI Taxonomy" id="495820"/>
    <lineage>
        <taxon>Bacteria</taxon>
        <taxon>Pseudomonadati</taxon>
        <taxon>Bdellovibrionota</taxon>
        <taxon>Oligoflexia</taxon>
        <taxon>Silvanigrellales</taxon>
        <taxon>Spirobacillus</taxon>
    </lineage>
</organism>
<gene>
    <name evidence="2" type="ORF">DCC88_09340</name>
</gene>
<dbReference type="EMBL" id="QOVW01000080">
    <property type="protein sequence ID" value="RDB35607.1"/>
    <property type="molecule type" value="Genomic_DNA"/>
</dbReference>
<keyword evidence="3" id="KW-1185">Reference proteome</keyword>
<evidence type="ECO:0000313" key="2">
    <source>
        <dbReference type="EMBL" id="RDB35607.1"/>
    </source>
</evidence>
<feature type="domain" description="Nucleotide modification associated" evidence="1">
    <location>
        <begin position="5"/>
        <end position="227"/>
    </location>
</feature>
<proteinExistence type="predicted"/>
<dbReference type="Proteomes" id="UP000253934">
    <property type="component" value="Unassembled WGS sequence"/>
</dbReference>
<dbReference type="Pfam" id="PF18754">
    <property type="entry name" value="Nmad3"/>
    <property type="match status" value="1"/>
</dbReference>
<name>A0A369KRZ0_9BACT</name>
<comment type="caution">
    <text evidence="2">The sequence shown here is derived from an EMBL/GenBank/DDBJ whole genome shotgun (WGS) entry which is preliminary data.</text>
</comment>